<keyword evidence="3" id="KW-0808">Transferase</keyword>
<organism evidence="6 7">
    <name type="scientific">Myroides odoratimimus</name>
    <dbReference type="NCBI Taxonomy" id="76832"/>
    <lineage>
        <taxon>Bacteria</taxon>
        <taxon>Pseudomonadati</taxon>
        <taxon>Bacteroidota</taxon>
        <taxon>Flavobacteriia</taxon>
        <taxon>Flavobacteriales</taxon>
        <taxon>Flavobacteriaceae</taxon>
        <taxon>Myroides</taxon>
    </lineage>
</organism>
<dbReference type="EMBL" id="CP013690">
    <property type="protein sequence ID" value="ALU27958.1"/>
    <property type="molecule type" value="Genomic_DNA"/>
</dbReference>
<comment type="similarity">
    <text evidence="2">Belongs to the class-II pyridoxal-phosphate-dependent aminotransferase family. BioF subfamily.</text>
</comment>
<reference evidence="6 7" key="1">
    <citation type="journal article" date="2016" name="J. Zhejiang Univ. Sci. B">
        <title>Antibiotic resistance mechanisms of Myroides sp.</title>
        <authorList>
            <person name="Hu S."/>
            <person name="Yuan S."/>
            <person name="Qu H."/>
            <person name="Jiang T."/>
            <person name="Zhou Y."/>
            <person name="Wang M."/>
            <person name="Ming D."/>
        </authorList>
    </citation>
    <scope>NUCLEOTIDE SEQUENCE [LARGE SCALE GENOMIC DNA]</scope>
    <source>
        <strain evidence="6 7">PR63039</strain>
    </source>
</reference>
<dbReference type="GO" id="GO:0030170">
    <property type="term" value="F:pyridoxal phosphate binding"/>
    <property type="evidence" value="ECO:0007669"/>
    <property type="project" value="InterPro"/>
</dbReference>
<gene>
    <name evidence="6" type="ORF">AS202_18180</name>
</gene>
<dbReference type="InterPro" id="IPR015424">
    <property type="entry name" value="PyrdxlP-dep_Trfase"/>
</dbReference>
<dbReference type="Proteomes" id="UP000069030">
    <property type="component" value="Chromosome"/>
</dbReference>
<evidence type="ECO:0000259" key="5">
    <source>
        <dbReference type="Pfam" id="PF00155"/>
    </source>
</evidence>
<dbReference type="AlphaFoldDB" id="A0AAI8G6M1"/>
<dbReference type="GO" id="GO:0016740">
    <property type="term" value="F:transferase activity"/>
    <property type="evidence" value="ECO:0007669"/>
    <property type="project" value="UniProtKB-KW"/>
</dbReference>
<name>A0AAI8G6M1_9FLAO</name>
<evidence type="ECO:0000313" key="6">
    <source>
        <dbReference type="EMBL" id="ALU27958.1"/>
    </source>
</evidence>
<dbReference type="PANTHER" id="PTHR13693:SF77">
    <property type="entry name" value="8-AMINO-7-OXONONANOATE SYNTHASE"/>
    <property type="match status" value="1"/>
</dbReference>
<dbReference type="KEGG" id="mod:AS202_18180"/>
<evidence type="ECO:0000256" key="3">
    <source>
        <dbReference type="ARBA" id="ARBA00022679"/>
    </source>
</evidence>
<evidence type="ECO:0000256" key="2">
    <source>
        <dbReference type="ARBA" id="ARBA00010008"/>
    </source>
</evidence>
<proteinExistence type="inferred from homology"/>
<dbReference type="InterPro" id="IPR050087">
    <property type="entry name" value="AON_synthase_class-II"/>
</dbReference>
<keyword evidence="4" id="KW-0663">Pyridoxal phosphate</keyword>
<dbReference type="InterPro" id="IPR015422">
    <property type="entry name" value="PyrdxlP-dep_Trfase_small"/>
</dbReference>
<dbReference type="Gene3D" id="3.40.640.10">
    <property type="entry name" value="Type I PLP-dependent aspartate aminotransferase-like (Major domain)"/>
    <property type="match status" value="1"/>
</dbReference>
<accession>A0AAI8G6M1</accession>
<dbReference type="GO" id="GO:0009102">
    <property type="term" value="P:biotin biosynthetic process"/>
    <property type="evidence" value="ECO:0007669"/>
    <property type="project" value="TreeGrafter"/>
</dbReference>
<protein>
    <submittedName>
        <fullName evidence="6">8-amino-7-oxononanoate synthase</fullName>
    </submittedName>
</protein>
<feature type="domain" description="Aminotransferase class I/classII large" evidence="5">
    <location>
        <begin position="31"/>
        <end position="364"/>
    </location>
</feature>
<dbReference type="InterPro" id="IPR015421">
    <property type="entry name" value="PyrdxlP-dep_Trfase_major"/>
</dbReference>
<evidence type="ECO:0000313" key="7">
    <source>
        <dbReference type="Proteomes" id="UP000069030"/>
    </source>
</evidence>
<dbReference type="InterPro" id="IPR004839">
    <property type="entry name" value="Aminotransferase_I/II_large"/>
</dbReference>
<comment type="cofactor">
    <cofactor evidence="1">
        <name>pyridoxal 5'-phosphate</name>
        <dbReference type="ChEBI" id="CHEBI:597326"/>
    </cofactor>
</comment>
<dbReference type="PANTHER" id="PTHR13693">
    <property type="entry name" value="CLASS II AMINOTRANSFERASE/8-AMINO-7-OXONONANOATE SYNTHASE"/>
    <property type="match status" value="1"/>
</dbReference>
<evidence type="ECO:0000256" key="1">
    <source>
        <dbReference type="ARBA" id="ARBA00001933"/>
    </source>
</evidence>
<dbReference type="Gene3D" id="3.90.1150.10">
    <property type="entry name" value="Aspartate Aminotransferase, domain 1"/>
    <property type="match status" value="1"/>
</dbReference>
<dbReference type="Pfam" id="PF00155">
    <property type="entry name" value="Aminotran_1_2"/>
    <property type="match status" value="1"/>
</dbReference>
<sequence>MNTLPYNLQQRLSERLHDQNYRSLQLRDTTAIDFLSNDYLGLSRNSAFQQVLLDMVVDNPALLSGSTGSRLISGNTKEVEEVEEYIATRHSVEGALLFNSGYQANLALLGNLPTARDTVIVDELIHRSAHDGCLLSRVRKWKFRHNDLEDLERLLNKATGDIYIAVESVYSMDGDLAPLEELVELSQRYGAYLIVDEAHAIGVYGLGRVHSLGLQTGVWATLVTYGKAMGVHGAAVLGSKMLIDSLINFASSFIYSTAPNALMAMSIKLAYLFLEKHPMLSLQLESVIKTYAELSPKGIASTPSPIQVLTLKGIRDIPSFQTDLLLHNLNTYIVKAPTVAKGTERMRICLHAFNTKEEMNLLFEIIKRNDTTP</sequence>
<dbReference type="RefSeq" id="WP_058699829.1">
    <property type="nucleotide sequence ID" value="NZ_CP013690.1"/>
</dbReference>
<dbReference type="SUPFAM" id="SSF53383">
    <property type="entry name" value="PLP-dependent transferases"/>
    <property type="match status" value="1"/>
</dbReference>
<evidence type="ECO:0000256" key="4">
    <source>
        <dbReference type="ARBA" id="ARBA00022898"/>
    </source>
</evidence>